<evidence type="ECO:0000313" key="2">
    <source>
        <dbReference type="EMBL" id="MDR7085624.1"/>
    </source>
</evidence>
<dbReference type="EMBL" id="JAVDWH010000001">
    <property type="protein sequence ID" value="MDR7085624.1"/>
    <property type="molecule type" value="Genomic_DNA"/>
</dbReference>
<evidence type="ECO:0000256" key="1">
    <source>
        <dbReference type="SAM" id="SignalP"/>
    </source>
</evidence>
<keyword evidence="3" id="KW-1185">Reference proteome</keyword>
<organism evidence="2 3">
    <name type="scientific">Aeromicrobium panaciterrae</name>
    <dbReference type="NCBI Taxonomy" id="363861"/>
    <lineage>
        <taxon>Bacteria</taxon>
        <taxon>Bacillati</taxon>
        <taxon>Actinomycetota</taxon>
        <taxon>Actinomycetes</taxon>
        <taxon>Propionibacteriales</taxon>
        <taxon>Nocardioidaceae</taxon>
        <taxon>Aeromicrobium</taxon>
    </lineage>
</organism>
<name>A0ABU1UKD7_9ACTN</name>
<protein>
    <submittedName>
        <fullName evidence="2">Uncharacterized protein</fullName>
    </submittedName>
</protein>
<dbReference type="RefSeq" id="WP_309966283.1">
    <property type="nucleotide sequence ID" value="NZ_JAVDWH010000001.1"/>
</dbReference>
<dbReference type="Proteomes" id="UP001257739">
    <property type="component" value="Unassembled WGS sequence"/>
</dbReference>
<reference evidence="2 3" key="1">
    <citation type="submission" date="2023-07" db="EMBL/GenBank/DDBJ databases">
        <title>Sorghum-associated microbial communities from plants grown in Nebraska, USA.</title>
        <authorList>
            <person name="Schachtman D."/>
        </authorList>
    </citation>
    <scope>NUCLEOTIDE SEQUENCE [LARGE SCALE GENOMIC DNA]</scope>
    <source>
        <strain evidence="2 3">BE248</strain>
    </source>
</reference>
<gene>
    <name evidence="2" type="ORF">J2X11_000463</name>
</gene>
<feature type="chain" id="PRO_5047258073" evidence="1">
    <location>
        <begin position="27"/>
        <end position="273"/>
    </location>
</feature>
<proteinExistence type="predicted"/>
<evidence type="ECO:0000313" key="3">
    <source>
        <dbReference type="Proteomes" id="UP001257739"/>
    </source>
</evidence>
<accession>A0ABU1UKD7</accession>
<keyword evidence="1" id="KW-0732">Signal</keyword>
<sequence>MRKFTVILSAAVMALATVVSMSPAQAANYHVTASVSTSSAQSGEGPVIAGQLTPATPGKVVHLQYYYNGDWRTVETTSTNPDGSYTDLISSDDLGYAVGALKFRAKVVGADGIGTGASPTITKTIYGWQRLAYVTAIYGNSRRYVDGEGDLTVNGHSTASQEGWQITNPLVNQISTRYTKWNLQEKCIRLIGFAGIDDYASDVGAQGRLLIGLDGTSHDYDRTFDKNELAYLDKNLYKSKYLTFKGYKLNSAATRIGVGDPKVLCSKALPMSN</sequence>
<feature type="signal peptide" evidence="1">
    <location>
        <begin position="1"/>
        <end position="26"/>
    </location>
</feature>
<comment type="caution">
    <text evidence="2">The sequence shown here is derived from an EMBL/GenBank/DDBJ whole genome shotgun (WGS) entry which is preliminary data.</text>
</comment>